<feature type="region of interest" description="Disordered" evidence="1">
    <location>
        <begin position="1"/>
        <end position="28"/>
    </location>
</feature>
<evidence type="ECO:0000256" key="1">
    <source>
        <dbReference type="SAM" id="MobiDB-lite"/>
    </source>
</evidence>
<evidence type="ECO:0000313" key="3">
    <source>
        <dbReference type="Proteomes" id="UP000270296"/>
    </source>
</evidence>
<accession>A0A183J019</accession>
<organism evidence="4">
    <name type="scientific">Soboliphyme baturini</name>
    <dbReference type="NCBI Taxonomy" id="241478"/>
    <lineage>
        <taxon>Eukaryota</taxon>
        <taxon>Metazoa</taxon>
        <taxon>Ecdysozoa</taxon>
        <taxon>Nematoda</taxon>
        <taxon>Enoplea</taxon>
        <taxon>Dorylaimia</taxon>
        <taxon>Dioctophymatida</taxon>
        <taxon>Dioctophymatoidea</taxon>
        <taxon>Soboliphymatidae</taxon>
        <taxon>Soboliphyme</taxon>
    </lineage>
</organism>
<sequence length="98" mass="11084">MDLYLPTMAPSGIATEQQPLKTPRESVTSDPQYRIDVLLGKKIRQYNILQDLGCGSYSKVKLGIHNVTKANLMDIFEVQFDHLHKGNQADYRSVCARC</sequence>
<dbReference type="WBParaSite" id="SBAD_0000954801-mRNA-1">
    <property type="protein sequence ID" value="SBAD_0000954801-mRNA-1"/>
    <property type="gene ID" value="SBAD_0000954801"/>
</dbReference>
<reference evidence="2 3" key="2">
    <citation type="submission" date="2018-11" db="EMBL/GenBank/DDBJ databases">
        <authorList>
            <consortium name="Pathogen Informatics"/>
        </authorList>
    </citation>
    <scope>NUCLEOTIDE SEQUENCE [LARGE SCALE GENOMIC DNA]</scope>
</reference>
<dbReference type="EMBL" id="UZAM01012457">
    <property type="protein sequence ID" value="VDP21950.1"/>
    <property type="molecule type" value="Genomic_DNA"/>
</dbReference>
<keyword evidence="3" id="KW-1185">Reference proteome</keyword>
<proteinExistence type="predicted"/>
<dbReference type="Gene3D" id="3.30.200.20">
    <property type="entry name" value="Phosphorylase Kinase, domain 1"/>
    <property type="match status" value="1"/>
</dbReference>
<evidence type="ECO:0000313" key="4">
    <source>
        <dbReference type="WBParaSite" id="SBAD_0000954801-mRNA-1"/>
    </source>
</evidence>
<protein>
    <submittedName>
        <fullName evidence="4">Protein kinase domain-containing protein</fullName>
    </submittedName>
</protein>
<dbReference type="OrthoDB" id="193931at2759"/>
<dbReference type="AlphaFoldDB" id="A0A183J019"/>
<name>A0A183J019_9BILA</name>
<feature type="compositionally biased region" description="Polar residues" evidence="1">
    <location>
        <begin position="14"/>
        <end position="28"/>
    </location>
</feature>
<evidence type="ECO:0000313" key="2">
    <source>
        <dbReference type="EMBL" id="VDP21950.1"/>
    </source>
</evidence>
<dbReference type="Proteomes" id="UP000270296">
    <property type="component" value="Unassembled WGS sequence"/>
</dbReference>
<gene>
    <name evidence="2" type="ORF">SBAD_LOCUS9217</name>
</gene>
<reference evidence="4" key="1">
    <citation type="submission" date="2016-06" db="UniProtKB">
        <authorList>
            <consortium name="WormBaseParasite"/>
        </authorList>
    </citation>
    <scope>IDENTIFICATION</scope>
</reference>